<dbReference type="Proteomes" id="UP000251692">
    <property type="component" value="Unassembled WGS sequence"/>
</dbReference>
<reference evidence="1 2" key="2">
    <citation type="submission" date="2018-07" db="EMBL/GenBank/DDBJ databases">
        <title>Pontibacter sp. 2b14 genomic sequence and assembly.</title>
        <authorList>
            <person name="Du Z.-J."/>
        </authorList>
    </citation>
    <scope>NUCLEOTIDE SEQUENCE [LARGE SCALE GENOMIC DNA]</scope>
    <source>
        <strain evidence="1 2">2b14</strain>
    </source>
</reference>
<dbReference type="OrthoDB" id="954262at2"/>
<dbReference type="RefSeq" id="WP_112303827.1">
    <property type="nucleotide sequence ID" value="NZ_QMDV01000001.1"/>
</dbReference>
<dbReference type="Pfam" id="PF13668">
    <property type="entry name" value="Ferritin_2"/>
    <property type="match status" value="1"/>
</dbReference>
<dbReference type="SUPFAM" id="SSF47240">
    <property type="entry name" value="Ferritin-like"/>
    <property type="match status" value="1"/>
</dbReference>
<evidence type="ECO:0000313" key="1">
    <source>
        <dbReference type="EMBL" id="RAU83790.1"/>
    </source>
</evidence>
<evidence type="ECO:0000313" key="2">
    <source>
        <dbReference type="Proteomes" id="UP000251692"/>
    </source>
</evidence>
<dbReference type="AlphaFoldDB" id="A0A364RHH9"/>
<comment type="caution">
    <text evidence="1">The sequence shown here is derived from an EMBL/GenBank/DDBJ whole genome shotgun (WGS) entry which is preliminary data.</text>
</comment>
<organism evidence="1 2">
    <name type="scientific">Pontibacter arcticus</name>
    <dbReference type="NCBI Taxonomy" id="2080288"/>
    <lineage>
        <taxon>Bacteria</taxon>
        <taxon>Pseudomonadati</taxon>
        <taxon>Bacteroidota</taxon>
        <taxon>Cytophagia</taxon>
        <taxon>Cytophagales</taxon>
        <taxon>Hymenobacteraceae</taxon>
        <taxon>Pontibacter</taxon>
    </lineage>
</organism>
<name>A0A364RHH9_9BACT</name>
<reference evidence="1 2" key="1">
    <citation type="submission" date="2018-06" db="EMBL/GenBank/DDBJ databases">
        <authorList>
            <person name="Liu Z.-W."/>
        </authorList>
    </citation>
    <scope>NUCLEOTIDE SEQUENCE [LARGE SCALE GENOMIC DNA]</scope>
    <source>
        <strain evidence="1 2">2b14</strain>
    </source>
</reference>
<protein>
    <submittedName>
        <fullName evidence="1">Ferritin-like domain-containing protein</fullName>
    </submittedName>
</protein>
<keyword evidence="2" id="KW-1185">Reference proteome</keyword>
<gene>
    <name evidence="1" type="ORF">DP923_01605</name>
</gene>
<accession>A0A364RHH9</accession>
<sequence>MNILKLIQDIEKADPEVYGRLDSRRAAFKNISGFSKKIAVAAVPLALGSLFTKAYGQSNNAIVDTLQFALTLEYLEDEFYRLGLASSTAVAAANRPVIEQISKHEAAHVKFLQDTLRSLNATPVPKPTFDFSAGGAFADWNTNPATFLALAQAFEDTGVRAYKGQAGNLIASSAVLTAALQIHSVEARHAAEIRKIRGLKSWITGNERGAGMPAPTQAVYNGEEVTTQATVNIASGGISVGAASEAFDEPLEKQAVLDIANLFIVQPR</sequence>
<proteinExistence type="predicted"/>
<dbReference type="EMBL" id="QMDV01000001">
    <property type="protein sequence ID" value="RAU83790.1"/>
    <property type="molecule type" value="Genomic_DNA"/>
</dbReference>
<dbReference type="InterPro" id="IPR009078">
    <property type="entry name" value="Ferritin-like_SF"/>
</dbReference>
<dbReference type="CDD" id="cd00657">
    <property type="entry name" value="Ferritin_like"/>
    <property type="match status" value="1"/>
</dbReference>